<dbReference type="SUPFAM" id="SSF48452">
    <property type="entry name" value="TPR-like"/>
    <property type="match status" value="1"/>
</dbReference>
<sequence>MTDMVALKKDATNLILLQRGLQTHLLKPFGDNYEVPSMIDTVNVGHSQQEDGLEYDMETNPYCGREFNKNNVQEEIAFVEALKGAIKQRNLDKGGVLHADILKGGLLQNIFIGNALVNMYAKCGVLMKAYQVFEELIAHTIVSWTTLISGFCQHGFNEEALACFDQMQLEGFSPNEVTFLCVVKACGGMGAIRQGEEIHCEVERRGFLEHNTMLGTALVDMYAKSGAMSRAREVFEELSACDIVLWNVLISGYVQHGYAEEALKCYKHLKSLGFIANGRTFACLLKACGSMGAVEEGAAMHEEILQRSLVEKDVLLGAALVDMYVTFGALTRAERVFEELPIRDLSCWNVLMVAFCRFGHDIKVINCLELMRFEGIIPDEVSLSCGLRAYGGLGKHEKGEELHSELVRTGRLEKDDVLVTALIEMYVKCGAVSKAQQVLCELSIKDVVSWNALISGYCQEGLGKDALVCFEHMKRAHIPPNSATFACVLKACGILEAVEIGMRIHSELVKAGLLERVDPLGNALLDMYGKCGDFPMIQRLFDQLPVRDVFSWTSLISGYSQHRHAQEAIKIYQMMKHNGFFPDAITFSCVLHACGTIGDFKKGKEIHEEILQTSALKEDSTLFVTLLDMYVKCGMFHFAQEVFDQLPLRDIITWNVLLAGYCEHGLVDGALECFERMNCEGVTPDVASFACILKACSIAGACMKGEEIHAEMERGGLLTNSGILGSAVVDMYAKCGALSKAQEVFDNLLEHDVVSWTALVGGYAQIGRYHHVFHLLSQMRRDGIEPNTVTTLVALSACSYSCLEYEGQTLFESMSKAGMILTFEHHTCMVDLFGRMGNLWKAVSVIKRMPSSDHLPMWFSLMGSCQKWGSIELARVAFEHAVCLDNKSAALYVFMSKIYASAGMEKEAKEIGAMMEAA</sequence>
<dbReference type="FunFam" id="1.25.40.10:FF:000158">
    <property type="entry name" value="pentatricopeptide repeat-containing protein At2g33680"/>
    <property type="match status" value="1"/>
</dbReference>
<feature type="repeat" description="PPR" evidence="2">
    <location>
        <begin position="344"/>
        <end position="378"/>
    </location>
</feature>
<dbReference type="FunFam" id="1.25.40.10:FF:000344">
    <property type="entry name" value="Pentatricopeptide repeat-containing protein"/>
    <property type="match status" value="2"/>
</dbReference>
<dbReference type="GO" id="GO:0048731">
    <property type="term" value="P:system development"/>
    <property type="evidence" value="ECO:0007669"/>
    <property type="project" value="UniProtKB-ARBA"/>
</dbReference>
<dbReference type="OrthoDB" id="185373at2759"/>
<feature type="repeat" description="PPR" evidence="2">
    <location>
        <begin position="140"/>
        <end position="174"/>
    </location>
</feature>
<dbReference type="PANTHER" id="PTHR24015">
    <property type="entry name" value="OS07G0578800 PROTEIN-RELATED"/>
    <property type="match status" value="1"/>
</dbReference>
<feature type="repeat" description="PPR" evidence="2">
    <location>
        <begin position="548"/>
        <end position="582"/>
    </location>
</feature>
<dbReference type="EMBL" id="CM035444">
    <property type="protein sequence ID" value="KAH7277353.1"/>
    <property type="molecule type" value="Genomic_DNA"/>
</dbReference>
<dbReference type="AlphaFoldDB" id="A0A8T2Q188"/>
<dbReference type="Gene3D" id="1.25.40.10">
    <property type="entry name" value="Tetratricopeptide repeat domain"/>
    <property type="match status" value="7"/>
</dbReference>
<comment type="caution">
    <text evidence="3">The sequence shown here is derived from an EMBL/GenBank/DDBJ whole genome shotgun (WGS) entry which is preliminary data.</text>
</comment>
<dbReference type="GO" id="GO:0003723">
    <property type="term" value="F:RNA binding"/>
    <property type="evidence" value="ECO:0007669"/>
    <property type="project" value="InterPro"/>
</dbReference>
<feature type="repeat" description="PPR" evidence="2">
    <location>
        <begin position="752"/>
        <end position="786"/>
    </location>
</feature>
<dbReference type="Pfam" id="PF01535">
    <property type="entry name" value="PPR"/>
    <property type="match status" value="7"/>
</dbReference>
<dbReference type="NCBIfam" id="TIGR00756">
    <property type="entry name" value="PPR"/>
    <property type="match status" value="6"/>
</dbReference>
<dbReference type="PROSITE" id="PS51375">
    <property type="entry name" value="PPR"/>
    <property type="match status" value="7"/>
</dbReference>
<gene>
    <name evidence="3" type="ORF">KP509_39G046500</name>
</gene>
<dbReference type="InterPro" id="IPR046960">
    <property type="entry name" value="PPR_At4g14850-like_plant"/>
</dbReference>
<dbReference type="InterPro" id="IPR002885">
    <property type="entry name" value="PPR_rpt"/>
</dbReference>
<keyword evidence="4" id="KW-1185">Reference proteome</keyword>
<reference evidence="3" key="1">
    <citation type="submission" date="2021-08" db="EMBL/GenBank/DDBJ databases">
        <title>WGS assembly of Ceratopteris richardii.</title>
        <authorList>
            <person name="Marchant D.B."/>
            <person name="Chen G."/>
            <person name="Jenkins J."/>
            <person name="Shu S."/>
            <person name="Leebens-Mack J."/>
            <person name="Grimwood J."/>
            <person name="Schmutz J."/>
            <person name="Soltis P."/>
            <person name="Soltis D."/>
            <person name="Chen Z.-H."/>
        </authorList>
    </citation>
    <scope>NUCLEOTIDE SEQUENCE</scope>
    <source>
        <strain evidence="3">Whitten #5841</strain>
        <tissue evidence="3">Leaf</tissue>
    </source>
</reference>
<protein>
    <recommendedName>
        <fullName evidence="5">Pentatricopeptide repeat-containing protein</fullName>
    </recommendedName>
</protein>
<name>A0A8T2Q188_CERRI</name>
<feature type="repeat" description="PPR" evidence="2">
    <location>
        <begin position="242"/>
        <end position="276"/>
    </location>
</feature>
<dbReference type="FunFam" id="1.25.40.10:FF:000436">
    <property type="entry name" value="Pentatricopeptide repeat-containing protein At5g39350 family"/>
    <property type="match status" value="1"/>
</dbReference>
<feature type="repeat" description="PPR" evidence="2">
    <location>
        <begin position="446"/>
        <end position="480"/>
    </location>
</feature>
<dbReference type="FunFam" id="1.25.40.10:FF:000381">
    <property type="entry name" value="Pentatricopeptide repeat-containing protein"/>
    <property type="match status" value="1"/>
</dbReference>
<evidence type="ECO:0000313" key="3">
    <source>
        <dbReference type="EMBL" id="KAH7277353.1"/>
    </source>
</evidence>
<accession>A0A8T2Q188</accession>
<dbReference type="GO" id="GO:0009451">
    <property type="term" value="P:RNA modification"/>
    <property type="evidence" value="ECO:0007669"/>
    <property type="project" value="InterPro"/>
</dbReference>
<feature type="repeat" description="PPR" evidence="2">
    <location>
        <begin position="650"/>
        <end position="684"/>
    </location>
</feature>
<evidence type="ECO:0000256" key="2">
    <source>
        <dbReference type="PROSITE-ProRule" id="PRU00708"/>
    </source>
</evidence>
<evidence type="ECO:0008006" key="5">
    <source>
        <dbReference type="Google" id="ProtNLM"/>
    </source>
</evidence>
<dbReference type="Proteomes" id="UP000825935">
    <property type="component" value="Chromosome 39"/>
</dbReference>
<dbReference type="PANTHER" id="PTHR24015:SF739">
    <property type="entry name" value="OS03G0644200 PROTEIN"/>
    <property type="match status" value="1"/>
</dbReference>
<organism evidence="3 4">
    <name type="scientific">Ceratopteris richardii</name>
    <name type="common">Triangle waterfern</name>
    <dbReference type="NCBI Taxonomy" id="49495"/>
    <lineage>
        <taxon>Eukaryota</taxon>
        <taxon>Viridiplantae</taxon>
        <taxon>Streptophyta</taxon>
        <taxon>Embryophyta</taxon>
        <taxon>Tracheophyta</taxon>
        <taxon>Polypodiopsida</taxon>
        <taxon>Polypodiidae</taxon>
        <taxon>Polypodiales</taxon>
        <taxon>Pteridineae</taxon>
        <taxon>Pteridaceae</taxon>
        <taxon>Parkerioideae</taxon>
        <taxon>Ceratopteris</taxon>
    </lineage>
</organism>
<dbReference type="InterPro" id="IPR011990">
    <property type="entry name" value="TPR-like_helical_dom_sf"/>
</dbReference>
<evidence type="ECO:0000313" key="4">
    <source>
        <dbReference type="Proteomes" id="UP000825935"/>
    </source>
</evidence>
<evidence type="ECO:0000256" key="1">
    <source>
        <dbReference type="ARBA" id="ARBA00022737"/>
    </source>
</evidence>
<dbReference type="Pfam" id="PF13041">
    <property type="entry name" value="PPR_2"/>
    <property type="match status" value="6"/>
</dbReference>
<proteinExistence type="predicted"/>
<keyword evidence="1" id="KW-0677">Repeat</keyword>